<keyword evidence="4 9" id="KW-0547">Nucleotide-binding</keyword>
<reference evidence="12 13" key="1">
    <citation type="submission" date="2019-05" db="EMBL/GenBank/DDBJ databases">
        <title>The compact genome of Giardia muris reveals important steps in the evolution of intestinal protozoan parasites.</title>
        <authorList>
            <person name="Xu F."/>
            <person name="Jimenez-Gonzalez A."/>
            <person name="Einarsson E."/>
            <person name="Astvaldsson A."/>
            <person name="Peirasmaki D."/>
            <person name="Eckmann L."/>
            <person name="Andersson J.O."/>
            <person name="Svard S.G."/>
            <person name="Jerlstrom-Hultqvist J."/>
        </authorList>
    </citation>
    <scope>NUCLEOTIDE SEQUENCE [LARGE SCALE GENOMIC DNA]</scope>
    <source>
        <strain evidence="12 13">Roberts-Thomson</strain>
    </source>
</reference>
<feature type="region of interest" description="Disordered" evidence="10">
    <location>
        <begin position="1871"/>
        <end position="1897"/>
    </location>
</feature>
<feature type="compositionally biased region" description="Polar residues" evidence="10">
    <location>
        <begin position="1797"/>
        <end position="1809"/>
    </location>
</feature>
<evidence type="ECO:0000256" key="1">
    <source>
        <dbReference type="ARBA" id="ARBA00012513"/>
    </source>
</evidence>
<keyword evidence="2" id="KW-0723">Serine/threonine-protein kinase</keyword>
<feature type="region of interest" description="Disordered" evidence="10">
    <location>
        <begin position="1349"/>
        <end position="1385"/>
    </location>
</feature>
<feature type="region of interest" description="Disordered" evidence="10">
    <location>
        <begin position="1925"/>
        <end position="1970"/>
    </location>
</feature>
<evidence type="ECO:0000256" key="4">
    <source>
        <dbReference type="ARBA" id="ARBA00022741"/>
    </source>
</evidence>
<feature type="compositionally biased region" description="Polar residues" evidence="10">
    <location>
        <begin position="412"/>
        <end position="430"/>
    </location>
</feature>
<dbReference type="OrthoDB" id="10070999at2759"/>
<dbReference type="EC" id="2.7.11.1" evidence="1"/>
<dbReference type="FunFam" id="3.30.200.20:FF:000042">
    <property type="entry name" value="Aurora kinase A"/>
    <property type="match status" value="1"/>
</dbReference>
<evidence type="ECO:0000256" key="5">
    <source>
        <dbReference type="ARBA" id="ARBA00022777"/>
    </source>
</evidence>
<feature type="compositionally biased region" description="Low complexity" evidence="10">
    <location>
        <begin position="1355"/>
        <end position="1375"/>
    </location>
</feature>
<feature type="domain" description="Protein kinase" evidence="11">
    <location>
        <begin position="154"/>
        <end position="764"/>
    </location>
</feature>
<comment type="caution">
    <text evidence="12">The sequence shown here is derived from an EMBL/GenBank/DDBJ whole genome shotgun (WGS) entry which is preliminary data.</text>
</comment>
<dbReference type="Pfam" id="PF00069">
    <property type="entry name" value="Pkinase"/>
    <property type="match status" value="2"/>
</dbReference>
<dbReference type="GO" id="GO:0004674">
    <property type="term" value="F:protein serine/threonine kinase activity"/>
    <property type="evidence" value="ECO:0007669"/>
    <property type="project" value="UniProtKB-KW"/>
</dbReference>
<keyword evidence="5 12" id="KW-0418">Kinase</keyword>
<keyword evidence="6 9" id="KW-0067">ATP-binding</keyword>
<feature type="compositionally biased region" description="Low complexity" evidence="10">
    <location>
        <begin position="1887"/>
        <end position="1896"/>
    </location>
</feature>
<evidence type="ECO:0000256" key="6">
    <source>
        <dbReference type="ARBA" id="ARBA00022840"/>
    </source>
</evidence>
<protein>
    <recommendedName>
        <fullName evidence="1">non-specific serine/threonine protein kinase</fullName>
        <ecNumber evidence="1">2.7.11.1</ecNumber>
    </recommendedName>
</protein>
<dbReference type="Gene3D" id="3.30.200.20">
    <property type="entry name" value="Phosphorylase Kinase, domain 1"/>
    <property type="match status" value="1"/>
</dbReference>
<dbReference type="EMBL" id="VDLU01000002">
    <property type="protein sequence ID" value="TNJ29228.1"/>
    <property type="molecule type" value="Genomic_DNA"/>
</dbReference>
<dbReference type="GO" id="GO:0035556">
    <property type="term" value="P:intracellular signal transduction"/>
    <property type="evidence" value="ECO:0007669"/>
    <property type="project" value="TreeGrafter"/>
</dbReference>
<dbReference type="SMART" id="SM00220">
    <property type="entry name" value="S_TKc"/>
    <property type="match status" value="1"/>
</dbReference>
<feature type="region of interest" description="Disordered" evidence="10">
    <location>
        <begin position="1194"/>
        <end position="1220"/>
    </location>
</feature>
<dbReference type="PROSITE" id="PS50011">
    <property type="entry name" value="PROTEIN_KINASE_DOM"/>
    <property type="match status" value="1"/>
</dbReference>
<feature type="compositionally biased region" description="Polar residues" evidence="10">
    <location>
        <begin position="1208"/>
        <end position="1220"/>
    </location>
</feature>
<evidence type="ECO:0000313" key="12">
    <source>
        <dbReference type="EMBL" id="TNJ29228.1"/>
    </source>
</evidence>
<feature type="region of interest" description="Disordered" evidence="10">
    <location>
        <begin position="1618"/>
        <end position="1641"/>
    </location>
</feature>
<dbReference type="PROSITE" id="PS00108">
    <property type="entry name" value="PROTEIN_KINASE_ST"/>
    <property type="match status" value="1"/>
</dbReference>
<evidence type="ECO:0000313" key="13">
    <source>
        <dbReference type="Proteomes" id="UP000315496"/>
    </source>
</evidence>
<dbReference type="VEuPathDB" id="GiardiaDB:GMRT_11971"/>
<keyword evidence="13" id="KW-1185">Reference proteome</keyword>
<dbReference type="GO" id="GO:0005524">
    <property type="term" value="F:ATP binding"/>
    <property type="evidence" value="ECO:0007669"/>
    <property type="project" value="UniProtKB-UniRule"/>
</dbReference>
<accession>A0A4Z1T0K0</accession>
<evidence type="ECO:0000256" key="7">
    <source>
        <dbReference type="ARBA" id="ARBA00047899"/>
    </source>
</evidence>
<evidence type="ECO:0000256" key="2">
    <source>
        <dbReference type="ARBA" id="ARBA00022527"/>
    </source>
</evidence>
<dbReference type="InterPro" id="IPR008271">
    <property type="entry name" value="Ser/Thr_kinase_AS"/>
</dbReference>
<evidence type="ECO:0000256" key="10">
    <source>
        <dbReference type="SAM" id="MobiDB-lite"/>
    </source>
</evidence>
<dbReference type="Gene3D" id="1.10.510.10">
    <property type="entry name" value="Transferase(Phosphotransferase) domain 1"/>
    <property type="match status" value="1"/>
</dbReference>
<name>A0A4Z1T0K0_GIAMU</name>
<keyword evidence="3" id="KW-0808">Transferase</keyword>
<comment type="catalytic activity">
    <reaction evidence="7">
        <text>L-threonyl-[protein] + ATP = O-phospho-L-threonyl-[protein] + ADP + H(+)</text>
        <dbReference type="Rhea" id="RHEA:46608"/>
        <dbReference type="Rhea" id="RHEA-COMP:11060"/>
        <dbReference type="Rhea" id="RHEA-COMP:11605"/>
        <dbReference type="ChEBI" id="CHEBI:15378"/>
        <dbReference type="ChEBI" id="CHEBI:30013"/>
        <dbReference type="ChEBI" id="CHEBI:30616"/>
        <dbReference type="ChEBI" id="CHEBI:61977"/>
        <dbReference type="ChEBI" id="CHEBI:456216"/>
        <dbReference type="EC" id="2.7.11.1"/>
    </reaction>
</comment>
<dbReference type="InterPro" id="IPR000719">
    <property type="entry name" value="Prot_kinase_dom"/>
</dbReference>
<feature type="region of interest" description="Disordered" evidence="10">
    <location>
        <begin position="1797"/>
        <end position="1846"/>
    </location>
</feature>
<dbReference type="PROSITE" id="PS00107">
    <property type="entry name" value="PROTEIN_KINASE_ATP"/>
    <property type="match status" value="1"/>
</dbReference>
<dbReference type="InterPro" id="IPR011009">
    <property type="entry name" value="Kinase-like_dom_sf"/>
</dbReference>
<feature type="region of interest" description="Disordered" evidence="10">
    <location>
        <begin position="1237"/>
        <end position="1261"/>
    </location>
</feature>
<feature type="compositionally biased region" description="Polar residues" evidence="10">
    <location>
        <begin position="1871"/>
        <end position="1886"/>
    </location>
</feature>
<gene>
    <name evidence="12" type="ORF">GMRT_11971</name>
</gene>
<evidence type="ECO:0000256" key="8">
    <source>
        <dbReference type="ARBA" id="ARBA00048679"/>
    </source>
</evidence>
<feature type="compositionally biased region" description="Polar residues" evidence="10">
    <location>
        <begin position="1376"/>
        <end position="1385"/>
    </location>
</feature>
<comment type="catalytic activity">
    <reaction evidence="8">
        <text>L-seryl-[protein] + ATP = O-phospho-L-seryl-[protein] + ADP + H(+)</text>
        <dbReference type="Rhea" id="RHEA:17989"/>
        <dbReference type="Rhea" id="RHEA-COMP:9863"/>
        <dbReference type="Rhea" id="RHEA-COMP:11604"/>
        <dbReference type="ChEBI" id="CHEBI:15378"/>
        <dbReference type="ChEBI" id="CHEBI:29999"/>
        <dbReference type="ChEBI" id="CHEBI:30616"/>
        <dbReference type="ChEBI" id="CHEBI:83421"/>
        <dbReference type="ChEBI" id="CHEBI:456216"/>
        <dbReference type="EC" id="2.7.11.1"/>
    </reaction>
</comment>
<proteinExistence type="predicted"/>
<feature type="region of interest" description="Disordered" evidence="10">
    <location>
        <begin position="1454"/>
        <end position="1496"/>
    </location>
</feature>
<dbReference type="PANTHER" id="PTHR24356:SF1">
    <property type="entry name" value="SERINE_THREONINE-PROTEIN KINASE GREATWALL"/>
    <property type="match status" value="1"/>
</dbReference>
<dbReference type="Proteomes" id="UP000315496">
    <property type="component" value="Chromosome 2"/>
</dbReference>
<dbReference type="InterPro" id="IPR050236">
    <property type="entry name" value="Ser_Thr_kinase_AGC"/>
</dbReference>
<dbReference type="InterPro" id="IPR017441">
    <property type="entry name" value="Protein_kinase_ATP_BS"/>
</dbReference>
<evidence type="ECO:0000256" key="3">
    <source>
        <dbReference type="ARBA" id="ARBA00022679"/>
    </source>
</evidence>
<sequence>MSAHEASESTHCSFSFAEDIGTQVRLFRNFVEESLHEALGYLRDRQRRVSALHEYAAERLAAVLKSHHNPEDLSGDPVLIDQLLSITEKLELKVTSNTYFQCGDSCDTLRASCELNRGFTEQQVLLLQDLMEPVYARESWHLRMRRSGISLNDFFVLKEIGSGAYASVHLVRHKATKKLYALKKIRKERLSNLEDALRLRTERAVMMRIRSNFIVQLHYAFQDNDCLYFVMDLASGGDLKSLLDMVGGAPESWVRRWFAEILCSVLILHGHIQPENSVTAPLSELRQPSLDLSVDTQIPLRDISSDVDSIERFQCNSNGSRRSDGFIRRPGSASVLHSADELQPGNLSARQMMRKCIAAVPSKGPQETKNTALFPDSKALGTQFQDLLLPPLPNASRQLLDDLPIDKEISDSTEGSDLLETTSQLPSVNRSSDSHLSDVLLLVDDLKVDSEPNNGQKDLVPKLDLSLVPSSCVQRTRKASIIYSLLQSQHFGSREMNHQADSQNSQQTLDSARVLEGDVDGNKQAELLEPFSIPLPTARTQRQPILRELVNSTFCHPSADDMVKLDNKALPPRPLNTRVTDSICSEQAMELVQDCVPVHNIFIHRDLKPLNFLLKADGHLLLADFGLAEPVEVHGNESPRLSAFRETTGKDTSERDRVVIGTVEYMAPEIFNKDSYGRSIDYWSLGIILYEMLTGEAAFTAESNEALIERLTSIRTVKDFKQNFPERYDMSDEAWDLVSGLLSHPKRRLGQTADLEKLMSHPFFTLGHSKEDILSMNLDILREIKKAKEAHLAQYPDNNPPFVLTPEQTERVPVYPDEAYLIQLPAPWKPTLDTDDDLKWFHQREMNLCGIKQDGNGYQIDLMNVPTDDDSSYSSYYASSSDTSESMSDIQEAMSGSQLIFADNVGSIAFALPRLHPDSEHRGEHVHFELPTHTCFPGRLSDLSDDDTERGSVTRVRFQTLPTNGQTSIPQGSFRTTGGNCSASLPFPFTAAELNSLGIEASDSKEGEVIGLRRLCCLALVETPQPYWEDNILDLCVEQISSSASFIGYFDEDLGHSRRQIPMNRNDVYREPEQVNGLNPEKLDENVTYPLRTLRQVFTGSTITRIGSSHGTPHHSTELGNWTSFSESVVNVDTSIADTSFDFNNELLPCTDDQSKLLQYVKAGLEDLTNNTSMSRVGAHIFANLRRRVFKYDDPDTSSSDLWRRGVQSRSTGDSFTGTGQSLLSSDSLYSRRTMQSIAKPDTVLDEPSAKPSYSDNEESMMSIEKGSTIRVGSLPRQFTGFVETTSDPFASLKEQVIDALLHSTRIGPNLELFNLSGSENWHRPSISITTSAFPQGKTSSLRLQFQDPIDQDPHTTSSSHTSLTGSASLGTLTTPITDTAGTSTRDYTRSSVVNIICSHTMTQNNDDSTSITGVMDPLIDISTDSLIHQQTEVSVGVTISVSEELSEVTIREPPCISDPVRPRGLDVSTDATPNDEVRIDPNAIGPDDDFSLPPSEIRAGRRLSRFGDAYRRRSTSDIQTPAALIATSTQEQAHIVRSSLNLRETRLSIPLPRFTASIDEQPESTLSDDQVGVQGLGTVMLSTQYTPVMTLPLQQTARQTPIFRVGPVSAKTIAQPHTLPHSTELVTPRTGDGSTQGDNWSAQQLRNYGLSDHVEDQTQSDDANLYSPYDEQNSIPTTSLISDESIEHQMRLTLVPELDTSATTMLRSSSNEITAMPRPRIFTVARPSPQNIQPSSERSTIISPAYMHGGPQGFNASMSVESISLYSCDFQKLTHHNALQLRKDASSFITDSSCRASESVIPSRTESVPTRAHTIEFEDPPPLRQPQKSLSNGWSDVSDQESDTQRILTHHQIHAALDTSSASRLRINQVDTESAQQDDFTSAPMSSSQGKSSGSIHVHLDTSTMSLPIQAGRYAQIDAVHSFRSKSSVNDDGARHHRSHRSKTNTQLPGYSLTEPSNLSATTGSIGNMSTAKYPRVRRNRTSRTCISLSAFSEDYPESVTDSTGEKSSLAMSVSDPMRDNLMKEAIFDGIDFIATEDVAPAYFPIRRPRAITRQVSSSLKLTSHNSQPDDVGS</sequence>
<feature type="binding site" evidence="9">
    <location>
        <position position="183"/>
    </location>
    <ligand>
        <name>ATP</name>
        <dbReference type="ChEBI" id="CHEBI:30616"/>
    </ligand>
</feature>
<evidence type="ECO:0000256" key="9">
    <source>
        <dbReference type="PROSITE-ProRule" id="PRU10141"/>
    </source>
</evidence>
<dbReference type="PANTHER" id="PTHR24356">
    <property type="entry name" value="SERINE/THREONINE-PROTEIN KINASE"/>
    <property type="match status" value="1"/>
</dbReference>
<feature type="compositionally biased region" description="Polar residues" evidence="10">
    <location>
        <begin position="1945"/>
        <end position="1970"/>
    </location>
</feature>
<evidence type="ECO:0000259" key="11">
    <source>
        <dbReference type="PROSITE" id="PS50011"/>
    </source>
</evidence>
<dbReference type="SUPFAM" id="SSF56112">
    <property type="entry name" value="Protein kinase-like (PK-like)"/>
    <property type="match status" value="2"/>
</dbReference>
<feature type="region of interest" description="Disordered" evidence="10">
    <location>
        <begin position="410"/>
        <end position="432"/>
    </location>
</feature>
<feature type="compositionally biased region" description="Polar residues" evidence="10">
    <location>
        <begin position="1827"/>
        <end position="1838"/>
    </location>
</feature>
<organism evidence="12 13">
    <name type="scientific">Giardia muris</name>
    <dbReference type="NCBI Taxonomy" id="5742"/>
    <lineage>
        <taxon>Eukaryota</taxon>
        <taxon>Metamonada</taxon>
        <taxon>Diplomonadida</taxon>
        <taxon>Hexamitidae</taxon>
        <taxon>Giardiinae</taxon>
        <taxon>Giardia</taxon>
    </lineage>
</organism>